<gene>
    <name evidence="2" type="ORF">DAEQUDRAFT_769219</name>
</gene>
<dbReference type="STRING" id="1314783.A0A165LXN2"/>
<dbReference type="OrthoDB" id="2790010at2759"/>
<dbReference type="EMBL" id="KV429114">
    <property type="protein sequence ID" value="KZT64979.1"/>
    <property type="molecule type" value="Genomic_DNA"/>
</dbReference>
<keyword evidence="1" id="KW-0472">Membrane</keyword>
<keyword evidence="1" id="KW-0812">Transmembrane</keyword>
<feature type="transmembrane region" description="Helical" evidence="1">
    <location>
        <begin position="12"/>
        <end position="37"/>
    </location>
</feature>
<protein>
    <submittedName>
        <fullName evidence="2">Uncharacterized protein</fullName>
    </submittedName>
</protein>
<organism evidence="2 3">
    <name type="scientific">Daedalea quercina L-15889</name>
    <dbReference type="NCBI Taxonomy" id="1314783"/>
    <lineage>
        <taxon>Eukaryota</taxon>
        <taxon>Fungi</taxon>
        <taxon>Dikarya</taxon>
        <taxon>Basidiomycota</taxon>
        <taxon>Agaricomycotina</taxon>
        <taxon>Agaricomycetes</taxon>
        <taxon>Polyporales</taxon>
        <taxon>Fomitopsis</taxon>
    </lineage>
</organism>
<dbReference type="AlphaFoldDB" id="A0A165LXN2"/>
<feature type="transmembrane region" description="Helical" evidence="1">
    <location>
        <begin position="49"/>
        <end position="72"/>
    </location>
</feature>
<proteinExistence type="predicted"/>
<evidence type="ECO:0000256" key="1">
    <source>
        <dbReference type="SAM" id="Phobius"/>
    </source>
</evidence>
<accession>A0A165LXN2</accession>
<dbReference type="PANTHER" id="PTHR40465:SF1">
    <property type="entry name" value="DUF6534 DOMAIN-CONTAINING PROTEIN"/>
    <property type="match status" value="1"/>
</dbReference>
<sequence length="108" mass="12048">MPALIPLDEFLGVVFIGIIVSTILYGVTCLQTYSYYTQNSNNDSRWMKLFVALVVAVDSFHVALIATAYYYYTVTNYGDYFALQVEQVPWSMAVQVPVGTVVGAMVQL</sequence>
<keyword evidence="3" id="KW-1185">Reference proteome</keyword>
<dbReference type="Proteomes" id="UP000076727">
    <property type="component" value="Unassembled WGS sequence"/>
</dbReference>
<keyword evidence="1" id="KW-1133">Transmembrane helix</keyword>
<name>A0A165LXN2_9APHY</name>
<dbReference type="PANTHER" id="PTHR40465">
    <property type="entry name" value="CHROMOSOME 1, WHOLE GENOME SHOTGUN SEQUENCE"/>
    <property type="match status" value="1"/>
</dbReference>
<reference evidence="2 3" key="1">
    <citation type="journal article" date="2016" name="Mol. Biol. Evol.">
        <title>Comparative Genomics of Early-Diverging Mushroom-Forming Fungi Provides Insights into the Origins of Lignocellulose Decay Capabilities.</title>
        <authorList>
            <person name="Nagy L.G."/>
            <person name="Riley R."/>
            <person name="Tritt A."/>
            <person name="Adam C."/>
            <person name="Daum C."/>
            <person name="Floudas D."/>
            <person name="Sun H."/>
            <person name="Yadav J.S."/>
            <person name="Pangilinan J."/>
            <person name="Larsson K.H."/>
            <person name="Matsuura K."/>
            <person name="Barry K."/>
            <person name="Labutti K."/>
            <person name="Kuo R."/>
            <person name="Ohm R.A."/>
            <person name="Bhattacharya S.S."/>
            <person name="Shirouzu T."/>
            <person name="Yoshinaga Y."/>
            <person name="Martin F.M."/>
            <person name="Grigoriev I.V."/>
            <person name="Hibbett D.S."/>
        </authorList>
    </citation>
    <scope>NUCLEOTIDE SEQUENCE [LARGE SCALE GENOMIC DNA]</scope>
    <source>
        <strain evidence="2 3">L-15889</strain>
    </source>
</reference>
<evidence type="ECO:0000313" key="3">
    <source>
        <dbReference type="Proteomes" id="UP000076727"/>
    </source>
</evidence>
<evidence type="ECO:0000313" key="2">
    <source>
        <dbReference type="EMBL" id="KZT64979.1"/>
    </source>
</evidence>